<evidence type="ECO:0000313" key="1">
    <source>
        <dbReference type="EMBL" id="EUA48815.1"/>
    </source>
</evidence>
<accession>A0A829Q841</accession>
<dbReference type="EMBL" id="JAOF01000001">
    <property type="protein sequence ID" value="EUA48815.1"/>
    <property type="molecule type" value="Genomic_DNA"/>
</dbReference>
<protein>
    <submittedName>
        <fullName evidence="1">Uncharacterized protein</fullName>
    </submittedName>
</protein>
<gene>
    <name evidence="1" type="ORF">I543_3796</name>
</gene>
<name>A0A829Q841_9MYCO</name>
<proteinExistence type="predicted"/>
<reference evidence="1 2" key="1">
    <citation type="submission" date="2013-12" db="EMBL/GenBank/DDBJ databases">
        <authorList>
            <person name="Madinger N."/>
            <person name="Lenaerts A."/>
            <person name="Ordway D."/>
            <person name="DeGroote M.A."/>
            <person name="Parker T."/>
            <person name="Sizemore C."/>
            <person name="Tallon L.J."/>
            <person name="Sadzewicz L.K."/>
            <person name="Sengamalay N."/>
            <person name="Fraser C.M."/>
            <person name="Hine E."/>
            <person name="Shefchek K.A."/>
            <person name="Das S.P."/>
            <person name="Tettelin H."/>
        </authorList>
    </citation>
    <scope>NUCLEOTIDE SEQUENCE [LARGE SCALE GENOMIC DNA]</scope>
    <source>
        <strain evidence="1 2">21</strain>
    </source>
</reference>
<dbReference type="AlphaFoldDB" id="A0A829Q841"/>
<comment type="caution">
    <text evidence="1">The sequence shown here is derived from an EMBL/GenBank/DDBJ whole genome shotgun (WGS) entry which is preliminary data.</text>
</comment>
<sequence length="85" mass="9658">MDGTFRVTTGWRFGDQVVARLVDESGEATLHWFDTNRWAAVMAGVGDVEWAIPDHEMVGPLRGEMFVRLYLSRHRALLKEGLRGL</sequence>
<evidence type="ECO:0000313" key="2">
    <source>
        <dbReference type="Proteomes" id="UP000020103"/>
    </source>
</evidence>
<organism evidence="1 2">
    <name type="scientific">Mycobacteroides abscessus 21</name>
    <dbReference type="NCBI Taxonomy" id="1299324"/>
    <lineage>
        <taxon>Bacteria</taxon>
        <taxon>Bacillati</taxon>
        <taxon>Actinomycetota</taxon>
        <taxon>Actinomycetes</taxon>
        <taxon>Mycobacteriales</taxon>
        <taxon>Mycobacteriaceae</taxon>
        <taxon>Mycobacteroides</taxon>
        <taxon>Mycobacteroides abscessus</taxon>
    </lineage>
</organism>
<dbReference type="Proteomes" id="UP000020103">
    <property type="component" value="Unassembled WGS sequence"/>
</dbReference>